<keyword evidence="1" id="KW-0805">Transcription regulation</keyword>
<dbReference type="InterPro" id="IPR018060">
    <property type="entry name" value="HTH_AraC"/>
</dbReference>
<dbReference type="Gene3D" id="2.60.120.280">
    <property type="entry name" value="Regulatory protein AraC"/>
    <property type="match status" value="1"/>
</dbReference>
<evidence type="ECO:0000256" key="1">
    <source>
        <dbReference type="ARBA" id="ARBA00023015"/>
    </source>
</evidence>
<dbReference type="EMBL" id="RXHU01000074">
    <property type="protein sequence ID" value="RTE06474.1"/>
    <property type="molecule type" value="Genomic_DNA"/>
</dbReference>
<keyword evidence="6" id="KW-1185">Reference proteome</keyword>
<dbReference type="Gene3D" id="1.10.10.60">
    <property type="entry name" value="Homeodomain-like"/>
    <property type="match status" value="2"/>
</dbReference>
<dbReference type="GO" id="GO:0003700">
    <property type="term" value="F:DNA-binding transcription factor activity"/>
    <property type="evidence" value="ECO:0007669"/>
    <property type="project" value="InterPro"/>
</dbReference>
<dbReference type="PANTHER" id="PTHR46796">
    <property type="entry name" value="HTH-TYPE TRANSCRIPTIONAL ACTIVATOR RHAS-RELATED"/>
    <property type="match status" value="1"/>
</dbReference>
<organism evidence="5 6">
    <name type="scientific">Paenibacillus whitsoniae</name>
    <dbReference type="NCBI Taxonomy" id="2496558"/>
    <lineage>
        <taxon>Bacteria</taxon>
        <taxon>Bacillati</taxon>
        <taxon>Bacillota</taxon>
        <taxon>Bacilli</taxon>
        <taxon>Bacillales</taxon>
        <taxon>Paenibacillaceae</taxon>
        <taxon>Paenibacillus</taxon>
    </lineage>
</organism>
<evidence type="ECO:0000259" key="4">
    <source>
        <dbReference type="PROSITE" id="PS01124"/>
    </source>
</evidence>
<dbReference type="RefSeq" id="WP_126143599.1">
    <property type="nucleotide sequence ID" value="NZ_RXHU01000074.1"/>
</dbReference>
<dbReference type="InterPro" id="IPR003313">
    <property type="entry name" value="AraC-bd"/>
</dbReference>
<dbReference type="OrthoDB" id="2573719at2"/>
<reference evidence="5 6" key="1">
    <citation type="submission" date="2018-12" db="EMBL/GenBank/DDBJ databases">
        <title>Bacillus ochoae sp. nov., Paenibacillus whitsoniae sp. nov., Paenibacillus spiritus sp. nov. Isolated from the Mars Exploration Rover during spacecraft assembly.</title>
        <authorList>
            <person name="Seuylemezian A."/>
            <person name="Vaishampayan P."/>
        </authorList>
    </citation>
    <scope>NUCLEOTIDE SEQUENCE [LARGE SCALE GENOMIC DNA]</scope>
    <source>
        <strain evidence="5 6">MER 54</strain>
    </source>
</reference>
<dbReference type="PANTHER" id="PTHR46796:SF6">
    <property type="entry name" value="ARAC SUBFAMILY"/>
    <property type="match status" value="1"/>
</dbReference>
<dbReference type="SUPFAM" id="SSF46689">
    <property type="entry name" value="Homeodomain-like"/>
    <property type="match status" value="2"/>
</dbReference>
<keyword evidence="2" id="KW-0238">DNA-binding</keyword>
<evidence type="ECO:0000256" key="3">
    <source>
        <dbReference type="ARBA" id="ARBA00023163"/>
    </source>
</evidence>
<dbReference type="Pfam" id="PF12833">
    <property type="entry name" value="HTH_18"/>
    <property type="match status" value="1"/>
</dbReference>
<dbReference type="InterPro" id="IPR037923">
    <property type="entry name" value="HTH-like"/>
</dbReference>
<feature type="domain" description="HTH araC/xylS-type" evidence="4">
    <location>
        <begin position="179"/>
        <end position="277"/>
    </location>
</feature>
<name>A0A430J8N6_9BACL</name>
<dbReference type="GO" id="GO:0043565">
    <property type="term" value="F:sequence-specific DNA binding"/>
    <property type="evidence" value="ECO:0007669"/>
    <property type="project" value="InterPro"/>
</dbReference>
<dbReference type="Pfam" id="PF02311">
    <property type="entry name" value="AraC_binding"/>
    <property type="match status" value="1"/>
</dbReference>
<dbReference type="SMART" id="SM00342">
    <property type="entry name" value="HTH_ARAC"/>
    <property type="match status" value="1"/>
</dbReference>
<dbReference type="InterPro" id="IPR050204">
    <property type="entry name" value="AraC_XylS_family_regulators"/>
</dbReference>
<accession>A0A430J8N6</accession>
<gene>
    <name evidence="5" type="ORF">EJQ19_23115</name>
</gene>
<dbReference type="AlphaFoldDB" id="A0A430J8N6"/>
<comment type="caution">
    <text evidence="5">The sequence shown here is derived from an EMBL/GenBank/DDBJ whole genome shotgun (WGS) entry which is preliminary data.</text>
</comment>
<proteinExistence type="predicted"/>
<dbReference type="Proteomes" id="UP000276128">
    <property type="component" value="Unassembled WGS sequence"/>
</dbReference>
<dbReference type="SUPFAM" id="SSF51215">
    <property type="entry name" value="Regulatory protein AraC"/>
    <property type="match status" value="1"/>
</dbReference>
<protein>
    <submittedName>
        <fullName evidence="5">AraC family transcriptional regulator</fullName>
    </submittedName>
</protein>
<keyword evidence="3" id="KW-0804">Transcription</keyword>
<evidence type="ECO:0000256" key="2">
    <source>
        <dbReference type="ARBA" id="ARBA00023125"/>
    </source>
</evidence>
<dbReference type="InterPro" id="IPR009057">
    <property type="entry name" value="Homeodomain-like_sf"/>
</dbReference>
<dbReference type="PROSITE" id="PS01124">
    <property type="entry name" value="HTH_ARAC_FAMILY_2"/>
    <property type="match status" value="1"/>
</dbReference>
<evidence type="ECO:0000313" key="5">
    <source>
        <dbReference type="EMBL" id="RTE06474.1"/>
    </source>
</evidence>
<evidence type="ECO:0000313" key="6">
    <source>
        <dbReference type="Proteomes" id="UP000276128"/>
    </source>
</evidence>
<sequence>MMPFLLAELLPPESALPLHVYCVGSHEQKQLYRPEGFPAHQLFLSRNGRGIFRIAGGRELSMSPGSILLLPAGVHHEYYPEQRREDWELGFVAFNGTAAEAMLTHVSCGTPMACADEDFQKLWNKLEGLWQCIHLDSENGDGEASRRMYDMLIAVMESRSGREVRARVHPPGQANGALREAVKLIHDHYNEGIQVSNLARAVGYSVQHFNRLFTASYGVSPQQYIQQMRMRRSVQLFEEQPGMTIDEVAQQMGMETSYFIRMFKRTYGYTPKQWLKHVHTKRPM</sequence>